<dbReference type="STRING" id="1392540.P256_00309"/>
<gene>
    <name evidence="2" type="ORF">P256_00309</name>
</gene>
<dbReference type="Proteomes" id="UP000023785">
    <property type="component" value="Unassembled WGS sequence"/>
</dbReference>
<dbReference type="Pfam" id="PF01464">
    <property type="entry name" value="SLT"/>
    <property type="match status" value="1"/>
</dbReference>
<dbReference type="HOGENOM" id="CLU_108346_0_0_6"/>
<dbReference type="eggNOG" id="COG0741">
    <property type="taxonomic scope" value="Bacteria"/>
</dbReference>
<dbReference type="EMBL" id="AYER01000001">
    <property type="protein sequence ID" value="ESK41319.1"/>
    <property type="molecule type" value="Genomic_DNA"/>
</dbReference>
<dbReference type="InterPro" id="IPR008258">
    <property type="entry name" value="Transglycosylase_SLT_dom_1"/>
</dbReference>
<sequence>MNILKKKKACVYLAIIAFTIIISGCSSLGPHSGSLATRSFRLSQAIQTAYYVPAYTADRLSPVIIQSADRYNVPPELIAATIKQESGYRTGLRSGGGAVGLTQIIPSYWASSCPGDLTNDYTNIQCNAYILSNYHDMAGSWFKASAYYNVGPAGYKSSFWTRHKGKKYARSVRHYKKMLKKAL</sequence>
<comment type="caution">
    <text evidence="2">The sequence shown here is derived from an EMBL/GenBank/DDBJ whole genome shotgun (WGS) entry which is preliminary data.</text>
</comment>
<dbReference type="PATRIC" id="fig|1392540.3.peg.300"/>
<dbReference type="AlphaFoldDB" id="V2V1D5"/>
<dbReference type="InterPro" id="IPR023346">
    <property type="entry name" value="Lysozyme-like_dom_sf"/>
</dbReference>
<feature type="domain" description="Transglycosylase SLT" evidence="1">
    <location>
        <begin position="63"/>
        <end position="163"/>
    </location>
</feature>
<evidence type="ECO:0000259" key="1">
    <source>
        <dbReference type="Pfam" id="PF01464"/>
    </source>
</evidence>
<keyword evidence="3" id="KW-1185">Reference proteome</keyword>
<dbReference type="OrthoDB" id="92254at2"/>
<dbReference type="PROSITE" id="PS51257">
    <property type="entry name" value="PROKAR_LIPOPROTEIN"/>
    <property type="match status" value="1"/>
</dbReference>
<dbReference type="Gene3D" id="1.10.530.10">
    <property type="match status" value="1"/>
</dbReference>
<reference evidence="2 3" key="1">
    <citation type="submission" date="2013-10" db="EMBL/GenBank/DDBJ databases">
        <title>The Genome Sequence of Acinetobacter nectaris CIP 110549.</title>
        <authorList>
            <consortium name="The Broad Institute Genomics Platform"/>
            <consortium name="The Broad Institute Genome Sequencing Center for Infectious Disease"/>
            <person name="Cerqueira G."/>
            <person name="Feldgarden M."/>
            <person name="Courvalin P."/>
            <person name="Grillot-Courvalin C."/>
            <person name="Clermont D."/>
            <person name="Rocha E."/>
            <person name="Yoon E.-J."/>
            <person name="Nemec A."/>
            <person name="Young S.K."/>
            <person name="Zeng Q."/>
            <person name="Gargeya S."/>
            <person name="Fitzgerald M."/>
            <person name="Abouelleil A."/>
            <person name="Alvarado L."/>
            <person name="Berlin A.M."/>
            <person name="Chapman S.B."/>
            <person name="Gainer-Dewar J."/>
            <person name="Goldberg J."/>
            <person name="Gnerre S."/>
            <person name="Griggs A."/>
            <person name="Gujja S."/>
            <person name="Hansen M."/>
            <person name="Howarth C."/>
            <person name="Imamovic A."/>
            <person name="Ireland A."/>
            <person name="Larimer J."/>
            <person name="McCowan C."/>
            <person name="Murphy C."/>
            <person name="Pearson M."/>
            <person name="Poon T.W."/>
            <person name="Priest M."/>
            <person name="Roberts A."/>
            <person name="Saif S."/>
            <person name="Shea T."/>
            <person name="Sykes S."/>
            <person name="Wortman J."/>
            <person name="Nusbaum C."/>
            <person name="Birren B."/>
        </authorList>
    </citation>
    <scope>NUCLEOTIDE SEQUENCE [LARGE SCALE GENOMIC DNA]</scope>
    <source>
        <strain evidence="2 3">CIP 110549</strain>
    </source>
</reference>
<organism evidence="2 3">
    <name type="scientific">Acinetobacter nectaris CIP 110549</name>
    <dbReference type="NCBI Taxonomy" id="1392540"/>
    <lineage>
        <taxon>Bacteria</taxon>
        <taxon>Pseudomonadati</taxon>
        <taxon>Pseudomonadota</taxon>
        <taxon>Gammaproteobacteria</taxon>
        <taxon>Moraxellales</taxon>
        <taxon>Moraxellaceae</taxon>
        <taxon>Acinetobacter</taxon>
    </lineage>
</organism>
<evidence type="ECO:0000313" key="3">
    <source>
        <dbReference type="Proteomes" id="UP000023785"/>
    </source>
</evidence>
<dbReference type="RefSeq" id="WP_023271912.1">
    <property type="nucleotide sequence ID" value="NZ_KI530712.1"/>
</dbReference>
<proteinExistence type="predicted"/>
<name>V2V1D5_9GAMM</name>
<dbReference type="SUPFAM" id="SSF53955">
    <property type="entry name" value="Lysozyme-like"/>
    <property type="match status" value="1"/>
</dbReference>
<evidence type="ECO:0000313" key="2">
    <source>
        <dbReference type="EMBL" id="ESK41319.1"/>
    </source>
</evidence>
<protein>
    <recommendedName>
        <fullName evidence="1">Transglycosylase SLT domain-containing protein</fullName>
    </recommendedName>
</protein>
<accession>V2V1D5</accession>